<feature type="domain" description="Tyr recombinase" evidence="5">
    <location>
        <begin position="3"/>
        <end position="191"/>
    </location>
</feature>
<dbReference type="InterPro" id="IPR050090">
    <property type="entry name" value="Tyrosine_recombinase_XerCD"/>
</dbReference>
<dbReference type="HOGENOM" id="CLU_027562_29_0_4"/>
<dbReference type="RefSeq" id="WP_011903675.1">
    <property type="nucleotide sequence ID" value="NC_009379.1"/>
</dbReference>
<dbReference type="AlphaFoldDB" id="A4SZY8"/>
<dbReference type="InterPro" id="IPR013762">
    <property type="entry name" value="Integrase-like_cat_sf"/>
</dbReference>
<dbReference type="GO" id="GO:0003677">
    <property type="term" value="F:DNA binding"/>
    <property type="evidence" value="ECO:0007669"/>
    <property type="project" value="UniProtKB-KW"/>
</dbReference>
<dbReference type="GO" id="GO:0006310">
    <property type="term" value="P:DNA recombination"/>
    <property type="evidence" value="ECO:0007669"/>
    <property type="project" value="UniProtKB-KW"/>
</dbReference>
<reference evidence="6 7" key="1">
    <citation type="journal article" date="2012" name="Stand. Genomic Sci.">
        <title>Complete genome sequence of Polynucleobacter necessarius subsp. asymbioticus type strain (QLW-P1DMWA-1(T)).</title>
        <authorList>
            <person name="Meincke L."/>
            <person name="Copeland A."/>
            <person name="Lapidus A."/>
            <person name="Lucas S."/>
            <person name="Berry K.W."/>
            <person name="Del Rio T.G."/>
            <person name="Hammon N."/>
            <person name="Dalin E."/>
            <person name="Tice H."/>
            <person name="Pitluck S."/>
            <person name="Richardson P."/>
            <person name="Bruce D."/>
            <person name="Goodwin L."/>
            <person name="Han C."/>
            <person name="Tapia R."/>
            <person name="Detter J.C."/>
            <person name="Schmutz J."/>
            <person name="Brettin T."/>
            <person name="Larimer F."/>
            <person name="Land M."/>
            <person name="Hauser L."/>
            <person name="Kyrpides N.C."/>
            <person name="Ivanova N."/>
            <person name="Goker M."/>
            <person name="Woyke T."/>
            <person name="Wu Q.L."/>
            <person name="Pockl M."/>
            <person name="Hahn M.W."/>
            <person name="Klenk H.P."/>
        </authorList>
    </citation>
    <scope>NUCLEOTIDE SEQUENCE [LARGE SCALE GENOMIC DNA]</scope>
    <source>
        <strain evidence="7">DSM 18221 / CIP 109841 / QLW-P1DMWA-1</strain>
    </source>
</reference>
<dbReference type="Gene3D" id="1.10.443.10">
    <property type="entry name" value="Intergrase catalytic core"/>
    <property type="match status" value="1"/>
</dbReference>
<accession>A4SZY8</accession>
<protein>
    <submittedName>
        <fullName evidence="6">Phage integrase family protein</fullName>
    </submittedName>
</protein>
<dbReference type="PROSITE" id="PS51898">
    <property type="entry name" value="TYR_RECOMBINASE"/>
    <property type="match status" value="1"/>
</dbReference>
<dbReference type="Proteomes" id="UP000000231">
    <property type="component" value="Chromosome"/>
</dbReference>
<keyword evidence="4" id="KW-0233">DNA recombination</keyword>
<dbReference type="KEGG" id="pnu:Pnuc_1839"/>
<name>A4SZY8_POLAQ</name>
<dbReference type="PANTHER" id="PTHR30349">
    <property type="entry name" value="PHAGE INTEGRASE-RELATED"/>
    <property type="match status" value="1"/>
</dbReference>
<evidence type="ECO:0000256" key="1">
    <source>
        <dbReference type="ARBA" id="ARBA00008857"/>
    </source>
</evidence>
<evidence type="ECO:0000256" key="4">
    <source>
        <dbReference type="ARBA" id="ARBA00023172"/>
    </source>
</evidence>
<dbReference type="SUPFAM" id="SSF56349">
    <property type="entry name" value="DNA breaking-rejoining enzymes"/>
    <property type="match status" value="1"/>
</dbReference>
<keyword evidence="2" id="KW-0229">DNA integration</keyword>
<organism evidence="6 7">
    <name type="scientific">Polynucleobacter asymbioticus (strain DSM 18221 / CIP 109841 / QLW-P1DMWA-1)</name>
    <name type="common">Polynucleobacter necessarius subsp. asymbioticus</name>
    <dbReference type="NCBI Taxonomy" id="312153"/>
    <lineage>
        <taxon>Bacteria</taxon>
        <taxon>Pseudomonadati</taxon>
        <taxon>Pseudomonadota</taxon>
        <taxon>Betaproteobacteria</taxon>
        <taxon>Burkholderiales</taxon>
        <taxon>Burkholderiaceae</taxon>
        <taxon>Polynucleobacter</taxon>
    </lineage>
</organism>
<gene>
    <name evidence="6" type="ordered locus">Pnuc_1839</name>
</gene>
<proteinExistence type="inferred from homology"/>
<dbReference type="PANTHER" id="PTHR30349:SF41">
    <property type="entry name" value="INTEGRASE_RECOMBINASE PROTEIN MJ0367-RELATED"/>
    <property type="match status" value="1"/>
</dbReference>
<dbReference type="InterPro" id="IPR002104">
    <property type="entry name" value="Integrase_catalytic"/>
</dbReference>
<dbReference type="EMBL" id="CP000655">
    <property type="protein sequence ID" value="ABP35052.1"/>
    <property type="molecule type" value="Genomic_DNA"/>
</dbReference>
<evidence type="ECO:0000313" key="7">
    <source>
        <dbReference type="Proteomes" id="UP000000231"/>
    </source>
</evidence>
<comment type="similarity">
    <text evidence="1">Belongs to the 'phage' integrase family.</text>
</comment>
<evidence type="ECO:0000256" key="3">
    <source>
        <dbReference type="ARBA" id="ARBA00023125"/>
    </source>
</evidence>
<evidence type="ECO:0000313" key="6">
    <source>
        <dbReference type="EMBL" id="ABP35052.1"/>
    </source>
</evidence>
<evidence type="ECO:0000259" key="5">
    <source>
        <dbReference type="PROSITE" id="PS51898"/>
    </source>
</evidence>
<dbReference type="GO" id="GO:0015074">
    <property type="term" value="P:DNA integration"/>
    <property type="evidence" value="ECO:0007669"/>
    <property type="project" value="UniProtKB-KW"/>
</dbReference>
<sequence length="193" mass="21871">MSKQAKTLTQQELRRVLDYTATRKHSVRNRALLMTTHLSGMRVGEVASLRNSDVLDAEGNIRNEIRLSAEQTKGNEARVVFVSDKLRKELELYTHLMRNAYVNPALKFFYSQKRTSDGFTANTLTQFFHYLYKRAGIDGASSHSGRRTFITNLATKGVGVRVLMSLAGHKNISTTQAYIDVNDDMKRKAVELI</sequence>
<keyword evidence="7" id="KW-1185">Reference proteome</keyword>
<dbReference type="GeneID" id="31482228"/>
<dbReference type="CDD" id="cd00397">
    <property type="entry name" value="DNA_BRE_C"/>
    <property type="match status" value="1"/>
</dbReference>
<keyword evidence="3" id="KW-0238">DNA-binding</keyword>
<dbReference type="InterPro" id="IPR011010">
    <property type="entry name" value="DNA_brk_join_enz"/>
</dbReference>
<dbReference type="Pfam" id="PF00589">
    <property type="entry name" value="Phage_integrase"/>
    <property type="match status" value="1"/>
</dbReference>
<dbReference type="eggNOG" id="COG0582">
    <property type="taxonomic scope" value="Bacteria"/>
</dbReference>
<evidence type="ECO:0000256" key="2">
    <source>
        <dbReference type="ARBA" id="ARBA00022908"/>
    </source>
</evidence>